<dbReference type="PANTHER" id="PTHR46890:SF43">
    <property type="entry name" value="NON-LTR RETROELEMENT REVERSE TRANSCRIPTASE"/>
    <property type="match status" value="1"/>
</dbReference>
<feature type="compositionally biased region" description="Polar residues" evidence="1">
    <location>
        <begin position="801"/>
        <end position="810"/>
    </location>
</feature>
<reference evidence="2 3" key="1">
    <citation type="submission" date="2020-09" db="EMBL/GenBank/DDBJ databases">
        <title>De no assembly of potato wild relative species, Solanum commersonii.</title>
        <authorList>
            <person name="Cho K."/>
        </authorList>
    </citation>
    <scope>NUCLEOTIDE SEQUENCE [LARGE SCALE GENOMIC DNA]</scope>
    <source>
        <strain evidence="2">LZ3.2</strain>
        <tissue evidence="2">Leaf</tissue>
    </source>
</reference>
<accession>A0A9J5YMM2</accession>
<evidence type="ECO:0000313" key="2">
    <source>
        <dbReference type="EMBL" id="KAG5601657.1"/>
    </source>
</evidence>
<evidence type="ECO:0008006" key="4">
    <source>
        <dbReference type="Google" id="ProtNLM"/>
    </source>
</evidence>
<feature type="compositionally biased region" description="Low complexity" evidence="1">
    <location>
        <begin position="774"/>
        <end position="784"/>
    </location>
</feature>
<proteinExistence type="predicted"/>
<comment type="caution">
    <text evidence="2">The sequence shown here is derived from an EMBL/GenBank/DDBJ whole genome shotgun (WGS) entry which is preliminary data.</text>
</comment>
<sequence>MNKTKGGMRSRGLNGESKRALVRNLLLQWGEDIHVLVETKLTRNDPNLYQQIWNNRWLGEAHVEAIGRSGGIVVLWDKRVCKGEMTLIRGERRELWWELAAIRSLFEGPWVISRGENQLPKNQYGAMTEFSEWINDMELVDPPLFGGSYTWRSENHAMRGTISTQQTITDAKIGIKPQPHHAYMWRYGFQKTEEEGHPEPNYWIRKYHEQRARALTIYESLQKVHLAMEFEEVVKNEEIAWKQRSRIQWLKNGDKNTKHFHRMATTHKRCNTIDKIEKEEIYITDPKFEEEEILKGINLCASDKAPGPDGFPMSFFKEFWSVLKEDILNTMKHFHEFQAACGDEGGCRMPDEVLSRNKKGTVVTQKEEPEGGQKPAKIHAASEISWGEVQETRLNVANTFQPLNKLSTQSMPENTARKGAILRLSLLGMVKMLCWKYYTNHSSHYNGRVWVLWREDICKVACCSKNYQAATCEVTHIPLQVISTLLQMEDRNGGNPVTVPEDALPKVKLDAFVSGRSLVQNVLICHDLMRHYYRKITPRKAYDMARWDFLEELGKGGSRQGDPISPLLFVLVMEYLARVLNDLMIFCKGNEAIAQRVMETIQHFSETTDLVANMTNPTFFLQEWMMRQKRTPESNWDHFLIGGSYGALRKRRSLLRLGRRCLGLRVREGRGLNIKSCRVWSIALVGKLIWMIMEKEDIIWGGLLDFSSSGGLQLVLENITQAEIMVNWHNKGKYCLTGNRKYSAPKGYFELIGSAPRLGTSMLEVSSLKPLASESKGLSSGSSSPHQASNPLPAKVRGLPSGSSSPHQASLVQEQGFYPVRTQRVAAAGFPCHIKKISLFIAQKKKFKELQVQNDDKDELVRTLGCRN</sequence>
<dbReference type="Proteomes" id="UP000824120">
    <property type="component" value="Chromosome 6"/>
</dbReference>
<dbReference type="InterPro" id="IPR052343">
    <property type="entry name" value="Retrotransposon-Effector_Assoc"/>
</dbReference>
<name>A0A9J5YMM2_SOLCO</name>
<evidence type="ECO:0000256" key="1">
    <source>
        <dbReference type="SAM" id="MobiDB-lite"/>
    </source>
</evidence>
<gene>
    <name evidence="2" type="ORF">H5410_033027</name>
</gene>
<keyword evidence="3" id="KW-1185">Reference proteome</keyword>
<organism evidence="2 3">
    <name type="scientific">Solanum commersonii</name>
    <name type="common">Commerson's wild potato</name>
    <name type="synonym">Commerson's nightshade</name>
    <dbReference type="NCBI Taxonomy" id="4109"/>
    <lineage>
        <taxon>Eukaryota</taxon>
        <taxon>Viridiplantae</taxon>
        <taxon>Streptophyta</taxon>
        <taxon>Embryophyta</taxon>
        <taxon>Tracheophyta</taxon>
        <taxon>Spermatophyta</taxon>
        <taxon>Magnoliopsida</taxon>
        <taxon>eudicotyledons</taxon>
        <taxon>Gunneridae</taxon>
        <taxon>Pentapetalae</taxon>
        <taxon>asterids</taxon>
        <taxon>lamiids</taxon>
        <taxon>Solanales</taxon>
        <taxon>Solanaceae</taxon>
        <taxon>Solanoideae</taxon>
        <taxon>Solaneae</taxon>
        <taxon>Solanum</taxon>
    </lineage>
</organism>
<protein>
    <recommendedName>
        <fullName evidence="4">Reverse transcriptase domain-containing protein</fullName>
    </recommendedName>
</protein>
<feature type="region of interest" description="Disordered" evidence="1">
    <location>
        <begin position="774"/>
        <end position="810"/>
    </location>
</feature>
<dbReference type="AlphaFoldDB" id="A0A9J5YMM2"/>
<dbReference type="EMBL" id="JACXVP010000006">
    <property type="protein sequence ID" value="KAG5601657.1"/>
    <property type="molecule type" value="Genomic_DNA"/>
</dbReference>
<dbReference type="OrthoDB" id="1906115at2759"/>
<dbReference type="PANTHER" id="PTHR46890">
    <property type="entry name" value="NON-LTR RETROLELEMENT REVERSE TRANSCRIPTASE-LIKE PROTEIN-RELATED"/>
    <property type="match status" value="1"/>
</dbReference>
<evidence type="ECO:0000313" key="3">
    <source>
        <dbReference type="Proteomes" id="UP000824120"/>
    </source>
</evidence>